<organism evidence="1 2">
    <name type="scientific">Brachionus plicatilis</name>
    <name type="common">Marine rotifer</name>
    <name type="synonym">Brachionus muelleri</name>
    <dbReference type="NCBI Taxonomy" id="10195"/>
    <lineage>
        <taxon>Eukaryota</taxon>
        <taxon>Metazoa</taxon>
        <taxon>Spiralia</taxon>
        <taxon>Gnathifera</taxon>
        <taxon>Rotifera</taxon>
        <taxon>Eurotatoria</taxon>
        <taxon>Monogononta</taxon>
        <taxon>Pseudotrocha</taxon>
        <taxon>Ploima</taxon>
        <taxon>Brachionidae</taxon>
        <taxon>Brachionus</taxon>
    </lineage>
</organism>
<dbReference type="AlphaFoldDB" id="A0A3M7QK02"/>
<feature type="non-terminal residue" evidence="1">
    <location>
        <position position="1"/>
    </location>
</feature>
<proteinExistence type="predicted"/>
<keyword evidence="2" id="KW-1185">Reference proteome</keyword>
<sequence>AIFLVNLSSRKYLICRSISLSVSQLISQRLFEIFYFKDTEFNIYSGVIYNHRKKIISKECNEIKEKIYHLFNIYRVSKLTVKIGSNCRKKTKAKTIYSNDK</sequence>
<evidence type="ECO:0000313" key="1">
    <source>
        <dbReference type="EMBL" id="RNA11288.1"/>
    </source>
</evidence>
<dbReference type="Proteomes" id="UP000276133">
    <property type="component" value="Unassembled WGS sequence"/>
</dbReference>
<evidence type="ECO:0000313" key="2">
    <source>
        <dbReference type="Proteomes" id="UP000276133"/>
    </source>
</evidence>
<reference evidence="1 2" key="1">
    <citation type="journal article" date="2018" name="Sci. Rep.">
        <title>Genomic signatures of local adaptation to the degree of environmental predictability in rotifers.</title>
        <authorList>
            <person name="Franch-Gras L."/>
            <person name="Hahn C."/>
            <person name="Garcia-Roger E.M."/>
            <person name="Carmona M.J."/>
            <person name="Serra M."/>
            <person name="Gomez A."/>
        </authorList>
    </citation>
    <scope>NUCLEOTIDE SEQUENCE [LARGE SCALE GENOMIC DNA]</scope>
    <source>
        <strain evidence="1">HYR1</strain>
    </source>
</reference>
<comment type="caution">
    <text evidence="1">The sequence shown here is derived from an EMBL/GenBank/DDBJ whole genome shotgun (WGS) entry which is preliminary data.</text>
</comment>
<gene>
    <name evidence="1" type="ORF">BpHYR1_048272</name>
</gene>
<protein>
    <submittedName>
        <fullName evidence="1">Uncharacterized protein</fullName>
    </submittedName>
</protein>
<name>A0A3M7QK02_BRAPC</name>
<dbReference type="EMBL" id="REGN01005993">
    <property type="protein sequence ID" value="RNA11288.1"/>
    <property type="molecule type" value="Genomic_DNA"/>
</dbReference>
<accession>A0A3M7QK02</accession>